<evidence type="ECO:0000256" key="1">
    <source>
        <dbReference type="SAM" id="Coils"/>
    </source>
</evidence>
<proteinExistence type="predicted"/>
<name>A0ABS5MA05_9BACI</name>
<evidence type="ECO:0008006" key="4">
    <source>
        <dbReference type="Google" id="ProtNLM"/>
    </source>
</evidence>
<dbReference type="RefSeq" id="WP_211740972.1">
    <property type="nucleotide sequence ID" value="NZ_JAGXBY010000001.1"/>
</dbReference>
<organism evidence="2 3">
    <name type="scientific">Ornithinibacillus massiliensis</name>
    <dbReference type="NCBI Taxonomy" id="1944633"/>
    <lineage>
        <taxon>Bacteria</taxon>
        <taxon>Bacillati</taxon>
        <taxon>Bacillota</taxon>
        <taxon>Bacilli</taxon>
        <taxon>Bacillales</taxon>
        <taxon>Bacillaceae</taxon>
        <taxon>Ornithinibacillus</taxon>
    </lineage>
</organism>
<gene>
    <name evidence="2" type="ORF">KGF86_01750</name>
</gene>
<accession>A0ABS5MA05</accession>
<dbReference type="EMBL" id="JAGXBY010000001">
    <property type="protein sequence ID" value="MBS3678928.1"/>
    <property type="molecule type" value="Genomic_DNA"/>
</dbReference>
<evidence type="ECO:0000313" key="3">
    <source>
        <dbReference type="Proteomes" id="UP000681870"/>
    </source>
</evidence>
<keyword evidence="1" id="KW-0175">Coiled coil</keyword>
<keyword evidence="3" id="KW-1185">Reference proteome</keyword>
<feature type="coiled-coil region" evidence="1">
    <location>
        <begin position="19"/>
        <end position="46"/>
    </location>
</feature>
<reference evidence="2 3" key="1">
    <citation type="submission" date="2021-05" db="EMBL/GenBank/DDBJ databases">
        <title>Ornithinibacillus massiliensis sp. nov.</title>
        <authorList>
            <person name="Iwaza R."/>
            <person name="Lagier J.-C."/>
            <person name="Raoult D."/>
        </authorList>
    </citation>
    <scope>NUCLEOTIDE SEQUENCE [LARGE SCALE GENOMIC DNA]</scope>
    <source>
        <strain evidence="2 3">Marseille-P3601</strain>
    </source>
</reference>
<protein>
    <recommendedName>
        <fullName evidence="4">Restriction endonuclease subunit S</fullName>
    </recommendedName>
</protein>
<sequence>MVRVIPDLPFSGKEFEKQKEYVLQEIARLSANAAEIEKQKKLLKIKYYK</sequence>
<comment type="caution">
    <text evidence="2">The sequence shown here is derived from an EMBL/GenBank/DDBJ whole genome shotgun (WGS) entry which is preliminary data.</text>
</comment>
<evidence type="ECO:0000313" key="2">
    <source>
        <dbReference type="EMBL" id="MBS3678928.1"/>
    </source>
</evidence>
<dbReference type="Proteomes" id="UP000681870">
    <property type="component" value="Unassembled WGS sequence"/>
</dbReference>